<comment type="caution">
    <text evidence="5">The sequence shown here is derived from an EMBL/GenBank/DDBJ whole genome shotgun (WGS) entry which is preliminary data.</text>
</comment>
<evidence type="ECO:0000259" key="4">
    <source>
        <dbReference type="Pfam" id="PF09976"/>
    </source>
</evidence>
<dbReference type="InterPro" id="IPR011990">
    <property type="entry name" value="TPR-like_helical_dom_sf"/>
</dbReference>
<dbReference type="SUPFAM" id="SSF81901">
    <property type="entry name" value="HCP-like"/>
    <property type="match status" value="1"/>
</dbReference>
<dbReference type="InterPro" id="IPR014266">
    <property type="entry name" value="PEP-CTERM_TPR_PrsT"/>
</dbReference>
<dbReference type="RefSeq" id="WP_235311273.1">
    <property type="nucleotide sequence ID" value="NZ_JAKGAS010000003.1"/>
</dbReference>
<keyword evidence="2 3" id="KW-0802">TPR repeat</keyword>
<dbReference type="InterPro" id="IPR018704">
    <property type="entry name" value="SecYEG/CpoB_TPR"/>
</dbReference>
<evidence type="ECO:0000313" key="6">
    <source>
        <dbReference type="Proteomes" id="UP001521137"/>
    </source>
</evidence>
<name>A0ABS9D6S3_9ALTE</name>
<keyword evidence="6" id="KW-1185">Reference proteome</keyword>
<proteinExistence type="predicted"/>
<protein>
    <submittedName>
        <fullName evidence="5">PEP-CTERM system TPR-repeat protein PrsT</fullName>
    </submittedName>
</protein>
<feature type="repeat" description="TPR" evidence="3">
    <location>
        <begin position="191"/>
        <end position="224"/>
    </location>
</feature>
<accession>A0ABS9D6S3</accession>
<dbReference type="PANTHER" id="PTHR45586">
    <property type="entry name" value="TPR REPEAT-CONTAINING PROTEIN PA4667"/>
    <property type="match status" value="1"/>
</dbReference>
<evidence type="ECO:0000256" key="1">
    <source>
        <dbReference type="ARBA" id="ARBA00022737"/>
    </source>
</evidence>
<gene>
    <name evidence="5" type="primary">prsT</name>
    <name evidence="5" type="ORF">L0668_06450</name>
</gene>
<evidence type="ECO:0000256" key="2">
    <source>
        <dbReference type="ARBA" id="ARBA00022803"/>
    </source>
</evidence>
<dbReference type="EMBL" id="JAKGAS010000003">
    <property type="protein sequence ID" value="MCF2947738.1"/>
    <property type="molecule type" value="Genomic_DNA"/>
</dbReference>
<evidence type="ECO:0000256" key="3">
    <source>
        <dbReference type="PROSITE-ProRule" id="PRU00339"/>
    </source>
</evidence>
<dbReference type="Pfam" id="PF13174">
    <property type="entry name" value="TPR_6"/>
    <property type="match status" value="1"/>
</dbReference>
<dbReference type="PROSITE" id="PS51257">
    <property type="entry name" value="PROKAR_LIPOPROTEIN"/>
    <property type="match status" value="1"/>
</dbReference>
<feature type="repeat" description="TPR" evidence="3">
    <location>
        <begin position="361"/>
        <end position="394"/>
    </location>
</feature>
<feature type="domain" description="Ancillary SecYEG translocon subunit/Cell division coordinator CpoB TPR" evidence="4">
    <location>
        <begin position="464"/>
        <end position="618"/>
    </location>
</feature>
<sequence length="909" mass="103097">MHSSKVLIISILIGIGSLLSSCNPKTTDEYIVSAQEYIDISKTDKAIIELKNALLQDPQRIDARILLGQSYYQMSEFANAEKEFRNAQRYGAEQDSYFLLLLKSIYYQNNFSEADILSQKYTGQDKSIANLAKLYGYLSTIRLDKVNPDLPIGLTGDALLIAKANKALLENRPTETLKLTENISVNSDERVEALIIRGIALSALGQFEEANSAYQEIVDIYPYYYFARFQLIETLIKLENLVDARKNIEFLLNINPDSGLGSYHLAKVSFKEDKYEEALLYANKAFLANINDIELNFMAGVSAYKTGRIESAYEFLSKNKNKVPPNHINNKILAEVSLKLGYAMEVIPQINELNLSNENQAIVYSSAAITQFQLGNFAQANELIKKANEADPDNSVTLLQEGLIKLSSNDLSGIDSLTESIKYDQSISESWLLLAEAHIRNGEFEEAFAVAHKWQESNEIDGLALEGYIYLKQENIEKAQGIFQQILLSEPEHSGAMRYLMLIDARKENFDSAKSYAEKLIAQSPNSLMNIMSYVNIHIATNKVNTVKSFLQNMISQNSSNQEAIIALSSIYTFEGDLDKALQFLNETADSSNDLIQKIKGDMYMKMRKYDDAYKQYDLWSINDPKQPPAWFKKINALVANENYTEALNATESALKHFPNDPRLIAAKGNFLTKAGKIKEAKNLLLSVEKFQKHLPIITAYLGELAIYEKDYLVAETLLRKYYQQEPSFGIAELLAIALQYNNKAKEGAKILINELNQLKYNDIERHIVAEYLANNEMYEESIKYYHEILEDHPLHFITINNYAAALTKAGQLSKALELAQIGLKSFPNSEFALDTYGWILFKQGKISESLIYLAKAYEKQPNNNEIALHYIESLIANNRVTEAKRLLNYVKPFRDKEIAEFKRLKQSL</sequence>
<keyword evidence="1" id="KW-0677">Repeat</keyword>
<reference evidence="5 6" key="1">
    <citation type="submission" date="2022-01" db="EMBL/GenBank/DDBJ databases">
        <title>Paraglaciecola sp. G1-23.</title>
        <authorList>
            <person name="Jin M.S."/>
            <person name="Han D.M."/>
            <person name="Kim H.M."/>
            <person name="Jeon C.O."/>
        </authorList>
    </citation>
    <scope>NUCLEOTIDE SEQUENCE [LARGE SCALE GENOMIC DNA]</scope>
    <source>
        <strain evidence="5 6">G1-23</strain>
    </source>
</reference>
<dbReference type="SUPFAM" id="SSF48452">
    <property type="entry name" value="TPR-like"/>
    <property type="match status" value="4"/>
</dbReference>
<dbReference type="PROSITE" id="PS50005">
    <property type="entry name" value="TPR"/>
    <property type="match status" value="3"/>
</dbReference>
<dbReference type="InterPro" id="IPR019734">
    <property type="entry name" value="TPR_rpt"/>
</dbReference>
<dbReference type="Gene3D" id="1.25.40.10">
    <property type="entry name" value="Tetratricopeptide repeat domain"/>
    <property type="match status" value="5"/>
</dbReference>
<dbReference type="PANTHER" id="PTHR45586:SF1">
    <property type="entry name" value="LIPOPOLYSACCHARIDE ASSEMBLY PROTEIN B"/>
    <property type="match status" value="1"/>
</dbReference>
<dbReference type="InterPro" id="IPR051012">
    <property type="entry name" value="CellSynth/LPSAsmb/PSIAsmb"/>
</dbReference>
<dbReference type="Pfam" id="PF14559">
    <property type="entry name" value="TPR_19"/>
    <property type="match status" value="2"/>
</dbReference>
<dbReference type="SMART" id="SM00028">
    <property type="entry name" value="TPR"/>
    <property type="match status" value="12"/>
</dbReference>
<dbReference type="NCBIfam" id="TIGR02917">
    <property type="entry name" value="PEP_TPR_lipo"/>
    <property type="match status" value="1"/>
</dbReference>
<dbReference type="Pfam" id="PF09976">
    <property type="entry name" value="TPR_21"/>
    <property type="match status" value="1"/>
</dbReference>
<feature type="repeat" description="TPR" evidence="3">
    <location>
        <begin position="460"/>
        <end position="493"/>
    </location>
</feature>
<organism evidence="5 6">
    <name type="scientific">Paraglaciecola algarum</name>
    <dbReference type="NCBI Taxonomy" id="3050085"/>
    <lineage>
        <taxon>Bacteria</taxon>
        <taxon>Pseudomonadati</taxon>
        <taxon>Pseudomonadota</taxon>
        <taxon>Gammaproteobacteria</taxon>
        <taxon>Alteromonadales</taxon>
        <taxon>Alteromonadaceae</taxon>
        <taxon>Paraglaciecola</taxon>
    </lineage>
</organism>
<dbReference type="Proteomes" id="UP001521137">
    <property type="component" value="Unassembled WGS sequence"/>
</dbReference>
<evidence type="ECO:0000313" key="5">
    <source>
        <dbReference type="EMBL" id="MCF2947738.1"/>
    </source>
</evidence>